<proteinExistence type="predicted"/>
<accession>A0A8J8FE56</accession>
<evidence type="ECO:0000313" key="1">
    <source>
        <dbReference type="EMBL" id="NNV55043.1"/>
    </source>
</evidence>
<gene>
    <name evidence="1" type="ORF">GD597_06205</name>
</gene>
<dbReference type="EMBL" id="WHPF01000004">
    <property type="protein sequence ID" value="NNV55043.1"/>
    <property type="molecule type" value="Genomic_DNA"/>
</dbReference>
<organism evidence="1 2">
    <name type="scientific">Limnovirga soli</name>
    <dbReference type="NCBI Taxonomy" id="2656915"/>
    <lineage>
        <taxon>Bacteria</taxon>
        <taxon>Pseudomonadati</taxon>
        <taxon>Bacteroidota</taxon>
        <taxon>Chitinophagia</taxon>
        <taxon>Chitinophagales</taxon>
        <taxon>Chitinophagaceae</taxon>
        <taxon>Limnovirga</taxon>
    </lineage>
</organism>
<protein>
    <submittedName>
        <fullName evidence="1">Uncharacterized protein</fullName>
    </submittedName>
</protein>
<keyword evidence="2" id="KW-1185">Reference proteome</keyword>
<comment type="caution">
    <text evidence="1">The sequence shown here is derived from an EMBL/GenBank/DDBJ whole genome shotgun (WGS) entry which is preliminary data.</text>
</comment>
<sequence>MEITDKIVEWIKILKTKPKMVIATSNIDYLILRIYIEGYIDGVSLIVNRNIGKDITFWFQEKIDQRSSNYWTAHIAFYYQGKTEDELKAILLDTTEMFFLENPDWYKE</sequence>
<name>A0A8J8FE56_9BACT</name>
<dbReference type="AlphaFoldDB" id="A0A8J8FE56"/>
<evidence type="ECO:0000313" key="2">
    <source>
        <dbReference type="Proteomes" id="UP000598971"/>
    </source>
</evidence>
<dbReference type="Proteomes" id="UP000598971">
    <property type="component" value="Unassembled WGS sequence"/>
</dbReference>
<reference evidence="1" key="1">
    <citation type="submission" date="2019-10" db="EMBL/GenBank/DDBJ databases">
        <title>Draft genome sequence of Panacibacter sp. KCS-6.</title>
        <authorList>
            <person name="Yim K.J."/>
        </authorList>
    </citation>
    <scope>NUCLEOTIDE SEQUENCE</scope>
    <source>
        <strain evidence="1">KCS-6</strain>
    </source>
</reference>
<dbReference type="RefSeq" id="WP_171606974.1">
    <property type="nucleotide sequence ID" value="NZ_WHPF01000004.1"/>
</dbReference>